<accession>A0ABP0SSD4</accession>
<evidence type="ECO:0000313" key="11">
    <source>
        <dbReference type="EMBL" id="CAK9115317.1"/>
    </source>
</evidence>
<feature type="transmembrane region" description="Helical" evidence="9">
    <location>
        <begin position="590"/>
        <end position="611"/>
    </location>
</feature>
<dbReference type="Gene3D" id="1.10.238.10">
    <property type="entry name" value="EF-hand"/>
    <property type="match status" value="1"/>
</dbReference>
<name>A0ABP0SSD4_9DINO</name>
<dbReference type="SUPFAM" id="SSF81324">
    <property type="entry name" value="Voltage-gated potassium channels"/>
    <property type="match status" value="1"/>
</dbReference>
<dbReference type="PROSITE" id="PS00018">
    <property type="entry name" value="EF_HAND_1"/>
    <property type="match status" value="1"/>
</dbReference>
<dbReference type="InterPro" id="IPR002048">
    <property type="entry name" value="EF_hand_dom"/>
</dbReference>
<feature type="transmembrane region" description="Helical" evidence="9">
    <location>
        <begin position="566"/>
        <end position="584"/>
    </location>
</feature>
<dbReference type="Gene3D" id="1.20.1250.20">
    <property type="entry name" value="MFS general substrate transporter like domains"/>
    <property type="match status" value="1"/>
</dbReference>
<feature type="transmembrane region" description="Helical" evidence="9">
    <location>
        <begin position="105"/>
        <end position="122"/>
    </location>
</feature>
<dbReference type="Gene3D" id="1.10.287.70">
    <property type="match status" value="1"/>
</dbReference>
<keyword evidence="12" id="KW-1185">Reference proteome</keyword>
<feature type="transmembrane region" description="Helical" evidence="9">
    <location>
        <begin position="824"/>
        <end position="847"/>
    </location>
</feature>
<feature type="transmembrane region" description="Helical" evidence="9">
    <location>
        <begin position="251"/>
        <end position="273"/>
    </location>
</feature>
<keyword evidence="6" id="KW-0029">Amino-acid transport</keyword>
<evidence type="ECO:0000256" key="4">
    <source>
        <dbReference type="ARBA" id="ARBA00022692"/>
    </source>
</evidence>
<dbReference type="PANTHER" id="PTHR20772">
    <property type="entry name" value="PROTEIN FMP42"/>
    <property type="match status" value="1"/>
</dbReference>
<evidence type="ECO:0000256" key="6">
    <source>
        <dbReference type="ARBA" id="ARBA00022970"/>
    </source>
</evidence>
<evidence type="ECO:0000256" key="2">
    <source>
        <dbReference type="ARBA" id="ARBA00006595"/>
    </source>
</evidence>
<dbReference type="SUPFAM" id="SSF47473">
    <property type="entry name" value="EF-hand"/>
    <property type="match status" value="1"/>
</dbReference>
<evidence type="ECO:0000256" key="1">
    <source>
        <dbReference type="ARBA" id="ARBA00004141"/>
    </source>
</evidence>
<dbReference type="InterPro" id="IPR011701">
    <property type="entry name" value="MFS"/>
</dbReference>
<protein>
    <recommendedName>
        <fullName evidence="10">EF-hand domain-containing protein</fullName>
    </recommendedName>
</protein>
<keyword evidence="5" id="KW-0106">Calcium</keyword>
<organism evidence="11 12">
    <name type="scientific">Durusdinium trenchii</name>
    <dbReference type="NCBI Taxonomy" id="1381693"/>
    <lineage>
        <taxon>Eukaryota</taxon>
        <taxon>Sar</taxon>
        <taxon>Alveolata</taxon>
        <taxon>Dinophyceae</taxon>
        <taxon>Suessiales</taxon>
        <taxon>Symbiodiniaceae</taxon>
        <taxon>Durusdinium</taxon>
    </lineage>
</organism>
<feature type="transmembrane region" description="Helical" evidence="9">
    <location>
        <begin position="704"/>
        <end position="724"/>
    </location>
</feature>
<dbReference type="EMBL" id="CAXAMN010028139">
    <property type="protein sequence ID" value="CAK9115317.1"/>
    <property type="molecule type" value="Genomic_DNA"/>
</dbReference>
<comment type="similarity">
    <text evidence="2">Belongs to the SLC43A transporter (TC 2.A.1.44) family.</text>
</comment>
<evidence type="ECO:0000256" key="7">
    <source>
        <dbReference type="ARBA" id="ARBA00022989"/>
    </source>
</evidence>
<proteinExistence type="inferred from homology"/>
<dbReference type="Pfam" id="PF07690">
    <property type="entry name" value="MFS_1"/>
    <property type="match status" value="1"/>
</dbReference>
<dbReference type="PROSITE" id="PS50222">
    <property type="entry name" value="EF_HAND_2"/>
    <property type="match status" value="1"/>
</dbReference>
<dbReference type="Gene3D" id="1.20.120.350">
    <property type="entry name" value="Voltage-gated potassium channels. Chain C"/>
    <property type="match status" value="1"/>
</dbReference>
<feature type="transmembrane region" description="Helical" evidence="9">
    <location>
        <begin position="859"/>
        <end position="881"/>
    </location>
</feature>
<dbReference type="InterPro" id="IPR005821">
    <property type="entry name" value="Ion_trans_dom"/>
</dbReference>
<evidence type="ECO:0000259" key="10">
    <source>
        <dbReference type="PROSITE" id="PS50222"/>
    </source>
</evidence>
<comment type="subcellular location">
    <subcellularLocation>
        <location evidence="1">Membrane</location>
        <topology evidence="1">Multi-pass membrane protein</topology>
    </subcellularLocation>
</comment>
<gene>
    <name evidence="11" type="ORF">CCMP2556_LOCUS53301</name>
</gene>
<reference evidence="11 12" key="1">
    <citation type="submission" date="2024-02" db="EMBL/GenBank/DDBJ databases">
        <authorList>
            <person name="Chen Y."/>
            <person name="Shah S."/>
            <person name="Dougan E. K."/>
            <person name="Thang M."/>
            <person name="Chan C."/>
        </authorList>
    </citation>
    <scope>NUCLEOTIDE SEQUENCE [LARGE SCALE GENOMIC DNA]</scope>
</reference>
<feature type="transmembrane region" description="Helical" evidence="9">
    <location>
        <begin position="796"/>
        <end position="812"/>
    </location>
</feature>
<dbReference type="PANTHER" id="PTHR20772:SF2">
    <property type="entry name" value="PROTEIN FMP42"/>
    <property type="match status" value="1"/>
</dbReference>
<dbReference type="InterPro" id="IPR018247">
    <property type="entry name" value="EF_Hand_1_Ca_BS"/>
</dbReference>
<dbReference type="InterPro" id="IPR011992">
    <property type="entry name" value="EF-hand-dom_pair"/>
</dbReference>
<dbReference type="InterPro" id="IPR036259">
    <property type="entry name" value="MFS_trans_sf"/>
</dbReference>
<feature type="transmembrane region" description="Helical" evidence="9">
    <location>
        <begin position="770"/>
        <end position="790"/>
    </location>
</feature>
<keyword evidence="7 9" id="KW-1133">Transmembrane helix</keyword>
<feature type="domain" description="EF-hand" evidence="10">
    <location>
        <begin position="376"/>
        <end position="411"/>
    </location>
</feature>
<dbReference type="SUPFAM" id="SSF103473">
    <property type="entry name" value="MFS general substrate transporter"/>
    <property type="match status" value="1"/>
</dbReference>
<evidence type="ECO:0000256" key="5">
    <source>
        <dbReference type="ARBA" id="ARBA00022837"/>
    </source>
</evidence>
<sequence length="913" mass="101411">MGTQRSVLSNGSQSMTLANKFKMRCLEARRVRNRTLEASNILEQIQDHHVTVEQFFQARDATVEQFEKSLAAKVHRLEDEPSERLYLPDMPRFERFQAWLQSHRFDGVITILLGLNVIWMAAELQITGSFQGVLVGVQSTSIIDLEYRDSTQRFFQIGDYVFTGFFTMDVLLRIVVLGRKFWMVCMNYIDALVTVVSIVNPCHPVAWSICGAQSGLLRIGKLARALRLVTLSNTLGALELLTKCLMASVDMLFWTFCLLACVQCVAGMLVSGLCREFIEQTENDPQYREEVYRYYGTFSRTFLSMFEILFANWGPPCRVLVENVSEWFSLFFLLYRCVVGFALLNVVNAVFVQQTMKTASSDEELAFKQKERDVALYTRKVRKLFQSMDDSGDGALNLEEFAKLANSPKLKFWMSQLELEYHDLLSLFEFLDNGDGQITLAEFIDGAGRLKGSAKAIDVWRLETKVEVGFALKAIEFCAMGLADSSDYEELLDRQAPNTGLAFGFSALVPSLLNVGAFHAHCEDLRQQVCVAQISCLTGMFAATTSLLNIAALPSGAFLDRYGPRATGMFFCTLIALGCLVFAEGPHHELAYVAGFLLMGVSGPCIFNSTLSFGNLFPKHVGLITASLVGCFDASSAVFATLAHFMTDGMSFSETFHLYMVIPALCALMAARWPTMPVELPEEDVSLDELSGRSLQNICWSVDFLLLSYTASVTMICINFFIATVYPQMHSTSEEEATFLNSEFAALLPAGGIVFIPAIGIVIDQLGPTIGFLILQAAYGLFALLLWAFHAGHGKIFATGAFMVFAFCRPLFYSLNPAFCGQRFGFTHFGTVFGLIFTISGICNLAVQPLAALAAQHGFVPVNGFLSLLQLSTVVLPLRILTTRAKAPKKREQPKAVEDALIMRSFSIRSFTL</sequence>
<keyword evidence="8 9" id="KW-0472">Membrane</keyword>
<feature type="transmembrane region" description="Helical" evidence="9">
    <location>
        <begin position="157"/>
        <end position="176"/>
    </location>
</feature>
<dbReference type="Pfam" id="PF00520">
    <property type="entry name" value="Ion_trans"/>
    <property type="match status" value="1"/>
</dbReference>
<feature type="transmembrane region" description="Helical" evidence="9">
    <location>
        <begin position="623"/>
        <end position="644"/>
    </location>
</feature>
<feature type="transmembrane region" description="Helical" evidence="9">
    <location>
        <begin position="532"/>
        <end position="554"/>
    </location>
</feature>
<keyword evidence="3" id="KW-0813">Transport</keyword>
<feature type="transmembrane region" description="Helical" evidence="9">
    <location>
        <begin position="744"/>
        <end position="763"/>
    </location>
</feature>
<keyword evidence="4 9" id="KW-0812">Transmembrane</keyword>
<comment type="caution">
    <text evidence="11">The sequence shown here is derived from an EMBL/GenBank/DDBJ whole genome shotgun (WGS) entry which is preliminary data.</text>
</comment>
<evidence type="ECO:0000256" key="8">
    <source>
        <dbReference type="ARBA" id="ARBA00023136"/>
    </source>
</evidence>
<evidence type="ECO:0000256" key="9">
    <source>
        <dbReference type="SAM" id="Phobius"/>
    </source>
</evidence>
<feature type="transmembrane region" description="Helical" evidence="9">
    <location>
        <begin position="327"/>
        <end position="351"/>
    </location>
</feature>
<evidence type="ECO:0000256" key="3">
    <source>
        <dbReference type="ARBA" id="ARBA00022448"/>
    </source>
</evidence>
<dbReference type="Proteomes" id="UP001642484">
    <property type="component" value="Unassembled WGS sequence"/>
</dbReference>
<dbReference type="InterPro" id="IPR027359">
    <property type="entry name" value="Volt_channel_dom_sf"/>
</dbReference>
<evidence type="ECO:0000313" key="12">
    <source>
        <dbReference type="Proteomes" id="UP001642484"/>
    </source>
</evidence>
<dbReference type="CDD" id="cd00051">
    <property type="entry name" value="EFh"/>
    <property type="match status" value="1"/>
</dbReference>
<dbReference type="InterPro" id="IPR052599">
    <property type="entry name" value="SLC43A_AATransporter"/>
</dbReference>
<dbReference type="SMART" id="SM00054">
    <property type="entry name" value="EFh"/>
    <property type="match status" value="2"/>
</dbReference>